<dbReference type="EMBL" id="JBHSKF010000018">
    <property type="protein sequence ID" value="MFC5290720.1"/>
    <property type="molecule type" value="Genomic_DNA"/>
</dbReference>
<evidence type="ECO:0000256" key="1">
    <source>
        <dbReference type="SAM" id="Phobius"/>
    </source>
</evidence>
<dbReference type="RefSeq" id="WP_378250615.1">
    <property type="nucleotide sequence ID" value="NZ_JBHSKF010000018.1"/>
</dbReference>
<feature type="transmembrane region" description="Helical" evidence="1">
    <location>
        <begin position="28"/>
        <end position="46"/>
    </location>
</feature>
<dbReference type="Proteomes" id="UP001596157">
    <property type="component" value="Unassembled WGS sequence"/>
</dbReference>
<evidence type="ECO:0000313" key="3">
    <source>
        <dbReference type="Proteomes" id="UP001596157"/>
    </source>
</evidence>
<keyword evidence="1" id="KW-1133">Transmembrane helix</keyword>
<protein>
    <submittedName>
        <fullName evidence="2">Uncharacterized protein</fullName>
    </submittedName>
</protein>
<comment type="caution">
    <text evidence="2">The sequence shown here is derived from an EMBL/GenBank/DDBJ whole genome shotgun (WGS) entry which is preliminary data.</text>
</comment>
<proteinExistence type="predicted"/>
<reference evidence="3" key="1">
    <citation type="journal article" date="2019" name="Int. J. Syst. Evol. Microbiol.">
        <title>The Global Catalogue of Microorganisms (GCM) 10K type strain sequencing project: providing services to taxonomists for standard genome sequencing and annotation.</title>
        <authorList>
            <consortium name="The Broad Institute Genomics Platform"/>
            <consortium name="The Broad Institute Genome Sequencing Center for Infectious Disease"/>
            <person name="Wu L."/>
            <person name="Ma J."/>
        </authorList>
    </citation>
    <scope>NUCLEOTIDE SEQUENCE [LARGE SCALE GENOMIC DNA]</scope>
    <source>
        <strain evidence="3">CCUG 59778</strain>
    </source>
</reference>
<evidence type="ECO:0000313" key="2">
    <source>
        <dbReference type="EMBL" id="MFC5290720.1"/>
    </source>
</evidence>
<keyword evidence="1" id="KW-0812">Transmembrane</keyword>
<gene>
    <name evidence="2" type="ORF">ACFPM7_27020</name>
</gene>
<name>A0ABW0EYT0_9PSEU</name>
<keyword evidence="3" id="KW-1185">Reference proteome</keyword>
<keyword evidence="1" id="KW-0472">Membrane</keyword>
<sequence length="60" mass="6350">MRQDPPHTTTFPAFLAHAISSWGTTTRLIAVLIVCTTLLLGGAHLLDLTVTAGPVEVAPR</sequence>
<organism evidence="2 3">
    <name type="scientific">Actinokineospora guangxiensis</name>
    <dbReference type="NCBI Taxonomy" id="1490288"/>
    <lineage>
        <taxon>Bacteria</taxon>
        <taxon>Bacillati</taxon>
        <taxon>Actinomycetota</taxon>
        <taxon>Actinomycetes</taxon>
        <taxon>Pseudonocardiales</taxon>
        <taxon>Pseudonocardiaceae</taxon>
        <taxon>Actinokineospora</taxon>
    </lineage>
</organism>
<accession>A0ABW0EYT0</accession>